<evidence type="ECO:0000313" key="2">
    <source>
        <dbReference type="EMBL" id="GHE03633.1"/>
    </source>
</evidence>
<feature type="transmembrane region" description="Helical" evidence="1">
    <location>
        <begin position="402"/>
        <end position="423"/>
    </location>
</feature>
<evidence type="ECO:0000313" key="3">
    <source>
        <dbReference type="EMBL" id="SDX45254.1"/>
    </source>
</evidence>
<sequence length="429" mass="43463">MPQAITQAVFDRLAGPVAENDLAPGIQRQEPANFLRHVGALIQTKTADGLVDPKLVLSWLLTQGGAGALFVGLLVPIREAGALLPQLFVSDRIRHMPQRKWAWSVGAAAQGLAAAGLGLAGLMLSGWTLGLAICAALAVLAVARSVCSASHKDVLGRTIAKGRRGAVGGLAGSVAAGAVLLFAAVLLSGQVPRKALVLGALALAALLWVGAAALMAGLAEPRAPRDAGHGSGPRAALGQLHHLRDDPRLARFILARGLLTATALAPPYIVLMAGQGARNALTGDLGAMMLASSLAALASSYVWGRLADRSSRRVLILAGLMGASGMGLGLGLDAAGAMAGPWAPALVLFVLNLAHQGVRLGRSTYLVDMARDDLRAAYTSVANTVIGAILLASGAFGALAAIGGPAMTLALFAAMAITAAWVARGLPEA</sequence>
<proteinExistence type="predicted"/>
<accession>A0AAN4USS5</accession>
<dbReference type="SUPFAM" id="SSF103473">
    <property type="entry name" value="MFS general substrate transporter"/>
    <property type="match status" value="1"/>
</dbReference>
<dbReference type="Gene3D" id="1.20.1250.20">
    <property type="entry name" value="MFS general substrate transporter like domains"/>
    <property type="match status" value="1"/>
</dbReference>
<dbReference type="EMBL" id="FNOB01000016">
    <property type="protein sequence ID" value="SDX45254.1"/>
    <property type="molecule type" value="Genomic_DNA"/>
</dbReference>
<feature type="transmembrane region" description="Helical" evidence="1">
    <location>
        <begin position="338"/>
        <end position="355"/>
    </location>
</feature>
<name>A0AAN4USS5_9RHOB</name>
<dbReference type="AlphaFoldDB" id="A0AAN4USS5"/>
<evidence type="ECO:0000313" key="5">
    <source>
        <dbReference type="Proteomes" id="UP000634647"/>
    </source>
</evidence>
<comment type="caution">
    <text evidence="2">The sequence shown here is derived from an EMBL/GenBank/DDBJ whole genome shotgun (WGS) entry which is preliminary data.</text>
</comment>
<dbReference type="InterPro" id="IPR052528">
    <property type="entry name" value="Sugar_transport-like"/>
</dbReference>
<keyword evidence="1" id="KW-0472">Membrane</keyword>
<dbReference type="PANTHER" id="PTHR23526:SF2">
    <property type="entry name" value="MAJOR FACILITATOR SUPERFAMILY (MFS) PROFILE DOMAIN-CONTAINING PROTEIN"/>
    <property type="match status" value="1"/>
</dbReference>
<keyword evidence="4" id="KW-1185">Reference proteome</keyword>
<dbReference type="InterPro" id="IPR036259">
    <property type="entry name" value="MFS_trans_sf"/>
</dbReference>
<feature type="transmembrane region" description="Helical" evidence="1">
    <location>
        <begin position="195"/>
        <end position="219"/>
    </location>
</feature>
<dbReference type="Proteomes" id="UP000634647">
    <property type="component" value="Unassembled WGS sequence"/>
</dbReference>
<dbReference type="PANTHER" id="PTHR23526">
    <property type="entry name" value="INTEGRAL MEMBRANE TRANSPORT PROTEIN-RELATED"/>
    <property type="match status" value="1"/>
</dbReference>
<dbReference type="EMBL" id="BNAB01000013">
    <property type="protein sequence ID" value="GHE03633.1"/>
    <property type="molecule type" value="Genomic_DNA"/>
</dbReference>
<dbReference type="Proteomes" id="UP000199541">
    <property type="component" value="Unassembled WGS sequence"/>
</dbReference>
<feature type="transmembrane region" description="Helical" evidence="1">
    <location>
        <begin position="167"/>
        <end position="189"/>
    </location>
</feature>
<dbReference type="RefSeq" id="WP_035837731.1">
    <property type="nucleotide sequence ID" value="NZ_BNAB01000013.1"/>
</dbReference>
<feature type="transmembrane region" description="Helical" evidence="1">
    <location>
        <begin position="127"/>
        <end position="147"/>
    </location>
</feature>
<feature type="transmembrane region" description="Helical" evidence="1">
    <location>
        <begin position="56"/>
        <end position="77"/>
    </location>
</feature>
<feature type="transmembrane region" description="Helical" evidence="1">
    <location>
        <begin position="285"/>
        <end position="303"/>
    </location>
</feature>
<reference evidence="2" key="3">
    <citation type="submission" date="2023-06" db="EMBL/GenBank/DDBJ databases">
        <authorList>
            <person name="Sun Q."/>
            <person name="Zhou Y."/>
        </authorList>
    </citation>
    <scope>NUCLEOTIDE SEQUENCE</scope>
    <source>
        <strain evidence="2">CGMCC 1.10859</strain>
    </source>
</reference>
<evidence type="ECO:0000313" key="4">
    <source>
        <dbReference type="Proteomes" id="UP000199541"/>
    </source>
</evidence>
<gene>
    <name evidence="2" type="ORF">GCM10008024_27770</name>
    <name evidence="3" type="ORF">SAMN05444006_11685</name>
</gene>
<reference evidence="2" key="1">
    <citation type="journal article" date="2014" name="Int. J. Syst. Evol. Microbiol.">
        <title>Complete genome sequence of Corynebacterium casei LMG S-19264T (=DSM 44701T), isolated from a smear-ripened cheese.</title>
        <authorList>
            <consortium name="US DOE Joint Genome Institute (JGI-PGF)"/>
            <person name="Walter F."/>
            <person name="Albersmeier A."/>
            <person name="Kalinowski J."/>
            <person name="Ruckert C."/>
        </authorList>
    </citation>
    <scope>NUCLEOTIDE SEQUENCE</scope>
    <source>
        <strain evidence="2">CGMCC 1.10859</strain>
    </source>
</reference>
<reference evidence="3 4" key="2">
    <citation type="submission" date="2016-10" db="EMBL/GenBank/DDBJ databases">
        <authorList>
            <person name="Varghese N."/>
            <person name="Submissions S."/>
        </authorList>
    </citation>
    <scope>NUCLEOTIDE SEQUENCE [LARGE SCALE GENOMIC DNA]</scope>
    <source>
        <strain evidence="3 4">DSM 24802</strain>
    </source>
</reference>
<feature type="transmembrane region" description="Helical" evidence="1">
    <location>
        <begin position="376"/>
        <end position="396"/>
    </location>
</feature>
<feature type="transmembrane region" description="Helical" evidence="1">
    <location>
        <begin position="315"/>
        <end position="332"/>
    </location>
</feature>
<feature type="transmembrane region" description="Helical" evidence="1">
    <location>
        <begin position="101"/>
        <end position="121"/>
    </location>
</feature>
<protein>
    <submittedName>
        <fullName evidence="2">MFS transporter</fullName>
    </submittedName>
</protein>
<keyword evidence="1" id="KW-0812">Transmembrane</keyword>
<organism evidence="2 5">
    <name type="scientific">Allgaiera indica</name>
    <dbReference type="NCBI Taxonomy" id="765699"/>
    <lineage>
        <taxon>Bacteria</taxon>
        <taxon>Pseudomonadati</taxon>
        <taxon>Pseudomonadota</taxon>
        <taxon>Alphaproteobacteria</taxon>
        <taxon>Rhodobacterales</taxon>
        <taxon>Paracoccaceae</taxon>
        <taxon>Allgaiera</taxon>
    </lineage>
</organism>
<evidence type="ECO:0000256" key="1">
    <source>
        <dbReference type="SAM" id="Phobius"/>
    </source>
</evidence>
<keyword evidence="1" id="KW-1133">Transmembrane helix</keyword>
<feature type="transmembrane region" description="Helical" evidence="1">
    <location>
        <begin position="253"/>
        <end position="273"/>
    </location>
</feature>